<evidence type="ECO:0000313" key="3">
    <source>
        <dbReference type="Proteomes" id="UP000746595"/>
    </source>
</evidence>
<evidence type="ECO:0000313" key="2">
    <source>
        <dbReference type="EMBL" id="NKG19935.1"/>
    </source>
</evidence>
<accession>A0ABX1G2P1</accession>
<dbReference type="InterPro" id="IPR048037">
    <property type="entry name" value="DmmA-like_C"/>
</dbReference>
<evidence type="ECO:0000259" key="1">
    <source>
        <dbReference type="Pfam" id="PF22289"/>
    </source>
</evidence>
<reference evidence="2 3" key="1">
    <citation type="submission" date="2020-04" db="EMBL/GenBank/DDBJ databases">
        <title>Paeniglutamicibacter sp. ANT13_2, a novel actinomycete isolated from sediment in Antarctica.</title>
        <authorList>
            <person name="Sakdapetsiri C."/>
            <person name="Pinyakong O."/>
        </authorList>
    </citation>
    <scope>NUCLEOTIDE SEQUENCE [LARGE SCALE GENOMIC DNA]</scope>
    <source>
        <strain evidence="2 3">ANT13_2</strain>
    </source>
</reference>
<dbReference type="Pfam" id="PF22289">
    <property type="entry name" value="DmmA-like_C"/>
    <property type="match status" value="1"/>
</dbReference>
<sequence length="181" mass="19011">MKTTSAVSKFSSIQRPSASGEHQDATSYLVMAFGTKGLNAAEQFMTETADGVPAVLSAIPAAHPSALGALRTSLAGATGSVHIVLAGPESDVFAARAVAIEFGAVESELLLRVTEAENRRVYCPHCTTITLTTAGIGQLADCAGCDRSLLVHDHFSRRTATYLGYMDTAEELPLDLQRVAV</sequence>
<comment type="caution">
    <text evidence="2">The sequence shown here is derived from an EMBL/GenBank/DDBJ whole genome shotgun (WGS) entry which is preliminary data.</text>
</comment>
<dbReference type="NCBIfam" id="NF041259">
    <property type="entry name" value="mono_DmmA_fam"/>
    <property type="match status" value="1"/>
</dbReference>
<dbReference type="EMBL" id="JAAWVT010000001">
    <property type="protein sequence ID" value="NKG19935.1"/>
    <property type="molecule type" value="Genomic_DNA"/>
</dbReference>
<protein>
    <recommendedName>
        <fullName evidence="1">Dimethylamine monooxygenase subunit DmmA-like C-terminal domain-containing protein</fullName>
    </recommendedName>
</protein>
<organism evidence="2 3">
    <name type="scientific">Paeniglutamicibacter terrestris</name>
    <dbReference type="NCBI Taxonomy" id="2723403"/>
    <lineage>
        <taxon>Bacteria</taxon>
        <taxon>Bacillati</taxon>
        <taxon>Actinomycetota</taxon>
        <taxon>Actinomycetes</taxon>
        <taxon>Micrococcales</taxon>
        <taxon>Micrococcaceae</taxon>
        <taxon>Paeniglutamicibacter</taxon>
    </lineage>
</organism>
<dbReference type="Proteomes" id="UP000746595">
    <property type="component" value="Unassembled WGS sequence"/>
</dbReference>
<dbReference type="RefSeq" id="WP_168150821.1">
    <property type="nucleotide sequence ID" value="NZ_JAAWVT010000001.1"/>
</dbReference>
<keyword evidence="3" id="KW-1185">Reference proteome</keyword>
<feature type="domain" description="Dimethylamine monooxygenase subunit DmmA-like C-terminal" evidence="1">
    <location>
        <begin position="120"/>
        <end position="164"/>
    </location>
</feature>
<proteinExistence type="predicted"/>
<name>A0ABX1G2P1_9MICC</name>
<gene>
    <name evidence="2" type="ORF">HED64_04315</name>
</gene>